<proteinExistence type="predicted"/>
<dbReference type="CDD" id="cd04301">
    <property type="entry name" value="NAT_SF"/>
    <property type="match status" value="1"/>
</dbReference>
<organism evidence="2 3">
    <name type="scientific">Congregibacter litoralis KT71</name>
    <dbReference type="NCBI Taxonomy" id="314285"/>
    <lineage>
        <taxon>Bacteria</taxon>
        <taxon>Pseudomonadati</taxon>
        <taxon>Pseudomonadota</taxon>
        <taxon>Gammaproteobacteria</taxon>
        <taxon>Cellvibrionales</taxon>
        <taxon>Halieaceae</taxon>
        <taxon>Congregibacter</taxon>
    </lineage>
</organism>
<keyword evidence="2" id="KW-0012">Acyltransferase</keyword>
<dbReference type="EMBL" id="AAOA02000002">
    <property type="protein sequence ID" value="EAQ98307.2"/>
    <property type="molecule type" value="Genomic_DNA"/>
</dbReference>
<feature type="domain" description="N-acetyltransferase" evidence="1">
    <location>
        <begin position="1"/>
        <end position="127"/>
    </location>
</feature>
<dbReference type="STRING" id="314285.KT71_03632"/>
<protein>
    <submittedName>
        <fullName evidence="2">N-acetylglutamate synthase</fullName>
        <ecNumber evidence="2">2.3.1.1</ecNumber>
    </submittedName>
</protein>
<dbReference type="PROSITE" id="PS51186">
    <property type="entry name" value="GNAT"/>
    <property type="match status" value="1"/>
</dbReference>
<reference evidence="2 3" key="2">
    <citation type="journal article" date="2009" name="PLoS ONE">
        <title>The photosynthetic apparatus and its regulation in the aerobic gammaproteobacterium Congregibacter litoralis gen. nov., sp. nov.</title>
        <authorList>
            <person name="Spring S."/>
            <person name="Lunsdorf H."/>
            <person name="Fuchs B.M."/>
            <person name="Tindall B.J."/>
        </authorList>
    </citation>
    <scope>NUCLEOTIDE SEQUENCE [LARGE SCALE GENOMIC DNA]</scope>
    <source>
        <strain evidence="2">KT71</strain>
    </source>
</reference>
<dbReference type="SUPFAM" id="SSF55729">
    <property type="entry name" value="Acyl-CoA N-acyltransferases (Nat)"/>
    <property type="match status" value="1"/>
</dbReference>
<reference evidence="2 3" key="1">
    <citation type="journal article" date="2007" name="Proc. Natl. Acad. Sci. U.S.A.">
        <title>Characterization of a marine gammaproteobacterium capable of aerobic anoxygenic photosynthesis.</title>
        <authorList>
            <person name="Fuchs B.M."/>
            <person name="Spring S."/>
            <person name="Teeling H."/>
            <person name="Quast C."/>
            <person name="Wulf J."/>
            <person name="Schattenhofer M."/>
            <person name="Yan S."/>
            <person name="Ferriera S."/>
            <person name="Johnson J."/>
            <person name="Glockner F.O."/>
            <person name="Amann R."/>
        </authorList>
    </citation>
    <scope>NUCLEOTIDE SEQUENCE [LARGE SCALE GENOMIC DNA]</scope>
    <source>
        <strain evidence="2">KT71</strain>
    </source>
</reference>
<dbReference type="GO" id="GO:0016747">
    <property type="term" value="F:acyltransferase activity, transferring groups other than amino-acyl groups"/>
    <property type="evidence" value="ECO:0007669"/>
    <property type="project" value="InterPro"/>
</dbReference>
<dbReference type="RefSeq" id="WP_023659821.1">
    <property type="nucleotide sequence ID" value="NZ_CM002299.1"/>
</dbReference>
<evidence type="ECO:0000313" key="3">
    <source>
        <dbReference type="Proteomes" id="UP000019205"/>
    </source>
</evidence>
<dbReference type="eggNOG" id="COG1246">
    <property type="taxonomic scope" value="Bacteria"/>
</dbReference>
<keyword evidence="3" id="KW-1185">Reference proteome</keyword>
<accession>A4A7N8</accession>
<dbReference type="EC" id="2.3.1.1" evidence="2"/>
<evidence type="ECO:0000259" key="1">
    <source>
        <dbReference type="PROSITE" id="PS51186"/>
    </source>
</evidence>
<dbReference type="Pfam" id="PF00583">
    <property type="entry name" value="Acetyltransf_1"/>
    <property type="match status" value="1"/>
</dbReference>
<dbReference type="HOGENOM" id="CLU_120387_0_1_6"/>
<dbReference type="Proteomes" id="UP000019205">
    <property type="component" value="Chromosome"/>
</dbReference>
<keyword evidence="2" id="KW-0808">Transferase</keyword>
<dbReference type="Gene3D" id="3.40.630.30">
    <property type="match status" value="1"/>
</dbReference>
<dbReference type="OrthoDB" id="5197788at2"/>
<dbReference type="InterPro" id="IPR000182">
    <property type="entry name" value="GNAT_dom"/>
</dbReference>
<comment type="caution">
    <text evidence="2">The sequence shown here is derived from an EMBL/GenBank/DDBJ whole genome shotgun (WGS) entry which is preliminary data.</text>
</comment>
<dbReference type="InterPro" id="IPR016181">
    <property type="entry name" value="Acyl_CoA_acyltransferase"/>
</dbReference>
<gene>
    <name evidence="2" type="ORF">KT71_03632</name>
</gene>
<dbReference type="NCBIfam" id="NF040501">
    <property type="entry name" value="resist_ArsN2"/>
    <property type="match status" value="1"/>
</dbReference>
<name>A4A7N8_9GAMM</name>
<sequence>MREPTEAELPAIEKLLVDSGLPADDLREQDLSLFRVMATPRGIDAVGGLQRCGETALLRSVATSPALRGRGIAGKVIHELEKLAVRKGLESLYLLTESAEAYFESKGYSQASRSDVPDAIRASCQFSSLCPDSAKVMRKQIVV</sequence>
<evidence type="ECO:0000313" key="2">
    <source>
        <dbReference type="EMBL" id="EAQ98307.2"/>
    </source>
</evidence>
<dbReference type="AlphaFoldDB" id="A4A7N8"/>